<evidence type="ECO:0000313" key="3">
    <source>
        <dbReference type="Proteomes" id="UP000054549"/>
    </source>
</evidence>
<sequence length="138" mass="15598">MADAVLLQAELVVDQLVVEEVMAEALEAVFHGIPEGLKWGSRHTHSRGIEEAEVLGKHNAYSTFSLSSSSSAYPGFLYLLFQLSFIFLRLLNNLLFQSSVSQLPSCFFRFEQPSSSRWLLDSVLDTTMVRMLPPKSWR</sequence>
<accession>A0A0C2TDM2</accession>
<keyword evidence="3" id="KW-1185">Reference proteome</keyword>
<name>A0A0C2TDM2_AMAMK</name>
<proteinExistence type="predicted"/>
<gene>
    <name evidence="2" type="ORF">M378DRAFT_11242</name>
    <name evidence="1" type="ORF">M378DRAFT_377509</name>
</gene>
<protein>
    <submittedName>
        <fullName evidence="2">Uncharacterized protein</fullName>
    </submittedName>
</protein>
<evidence type="ECO:0000313" key="2">
    <source>
        <dbReference type="EMBL" id="KIL64924.1"/>
    </source>
</evidence>
<dbReference type="HOGENOM" id="CLU_1854717_0_0_1"/>
<evidence type="ECO:0000313" key="1">
    <source>
        <dbReference type="EMBL" id="KIL57608.1"/>
    </source>
</evidence>
<dbReference type="EMBL" id="KN818363">
    <property type="protein sequence ID" value="KIL57608.1"/>
    <property type="molecule type" value="Genomic_DNA"/>
</dbReference>
<dbReference type="AlphaFoldDB" id="A0A0C2TDM2"/>
<dbReference type="Proteomes" id="UP000054549">
    <property type="component" value="Unassembled WGS sequence"/>
</dbReference>
<organism evidence="2 3">
    <name type="scientific">Amanita muscaria (strain Koide BX008)</name>
    <dbReference type="NCBI Taxonomy" id="946122"/>
    <lineage>
        <taxon>Eukaryota</taxon>
        <taxon>Fungi</taxon>
        <taxon>Dikarya</taxon>
        <taxon>Basidiomycota</taxon>
        <taxon>Agaricomycotina</taxon>
        <taxon>Agaricomycetes</taxon>
        <taxon>Agaricomycetidae</taxon>
        <taxon>Agaricales</taxon>
        <taxon>Pluteineae</taxon>
        <taxon>Amanitaceae</taxon>
        <taxon>Amanita</taxon>
    </lineage>
</organism>
<dbReference type="EMBL" id="KN818246">
    <property type="protein sequence ID" value="KIL64924.1"/>
    <property type="molecule type" value="Genomic_DNA"/>
</dbReference>
<reference evidence="2 3" key="1">
    <citation type="submission" date="2014-04" db="EMBL/GenBank/DDBJ databases">
        <title>Evolutionary Origins and Diversification of the Mycorrhizal Mutualists.</title>
        <authorList>
            <consortium name="DOE Joint Genome Institute"/>
            <consortium name="Mycorrhizal Genomics Consortium"/>
            <person name="Kohler A."/>
            <person name="Kuo A."/>
            <person name="Nagy L.G."/>
            <person name="Floudas D."/>
            <person name="Copeland A."/>
            <person name="Barry K.W."/>
            <person name="Cichocki N."/>
            <person name="Veneault-Fourrey C."/>
            <person name="LaButti K."/>
            <person name="Lindquist E.A."/>
            <person name="Lipzen A."/>
            <person name="Lundell T."/>
            <person name="Morin E."/>
            <person name="Murat C."/>
            <person name="Riley R."/>
            <person name="Ohm R."/>
            <person name="Sun H."/>
            <person name="Tunlid A."/>
            <person name="Henrissat B."/>
            <person name="Grigoriev I.V."/>
            <person name="Hibbett D.S."/>
            <person name="Martin F."/>
        </authorList>
    </citation>
    <scope>NUCLEOTIDE SEQUENCE [LARGE SCALE GENOMIC DNA]</scope>
    <source>
        <strain evidence="2 3">Koide BX008</strain>
    </source>
</reference>